<evidence type="ECO:0000256" key="2">
    <source>
        <dbReference type="SAM" id="Phobius"/>
    </source>
</evidence>
<feature type="transmembrane region" description="Helical" evidence="2">
    <location>
        <begin position="34"/>
        <end position="56"/>
    </location>
</feature>
<sequence>MRRAVVTAVLLFCYFVLASVGLGLVDGTVRAHGVLYPAVHSAPFAVAAAVAIAVLLDIQRRRRVSPGRSSESPVRPPTASDPPTED</sequence>
<evidence type="ECO:0000313" key="3">
    <source>
        <dbReference type="EMBL" id="QVI21612.1"/>
    </source>
</evidence>
<keyword evidence="2" id="KW-1133">Transmembrane helix</keyword>
<reference evidence="3 4" key="1">
    <citation type="submission" date="2021-04" db="EMBL/GenBank/DDBJ databases">
        <title>Nocardia tengchongensis.</title>
        <authorList>
            <person name="Zhuang k."/>
            <person name="Ran Y."/>
            <person name="Li W."/>
        </authorList>
    </citation>
    <scope>NUCLEOTIDE SEQUENCE [LARGE SCALE GENOMIC DNA]</scope>
    <source>
        <strain evidence="3 4">CFH S0057</strain>
    </source>
</reference>
<evidence type="ECO:0000313" key="4">
    <source>
        <dbReference type="Proteomes" id="UP000683310"/>
    </source>
</evidence>
<dbReference type="RefSeq" id="WP_213557714.1">
    <property type="nucleotide sequence ID" value="NZ_JBHXAJ010000011.1"/>
</dbReference>
<keyword evidence="2" id="KW-0472">Membrane</keyword>
<feature type="region of interest" description="Disordered" evidence="1">
    <location>
        <begin position="62"/>
        <end position="86"/>
    </location>
</feature>
<keyword evidence="4" id="KW-1185">Reference proteome</keyword>
<name>A0ABX8CQ55_9NOCA</name>
<proteinExistence type="predicted"/>
<gene>
    <name evidence="3" type="ORF">KHQ06_37885</name>
</gene>
<keyword evidence="2" id="KW-0812">Transmembrane</keyword>
<protein>
    <submittedName>
        <fullName evidence="3">Uncharacterized protein</fullName>
    </submittedName>
</protein>
<dbReference type="EMBL" id="CP074371">
    <property type="protein sequence ID" value="QVI21612.1"/>
    <property type="molecule type" value="Genomic_DNA"/>
</dbReference>
<accession>A0ABX8CQ55</accession>
<dbReference type="Proteomes" id="UP000683310">
    <property type="component" value="Chromosome"/>
</dbReference>
<organism evidence="3 4">
    <name type="scientific">Nocardia tengchongensis</name>
    <dbReference type="NCBI Taxonomy" id="2055889"/>
    <lineage>
        <taxon>Bacteria</taxon>
        <taxon>Bacillati</taxon>
        <taxon>Actinomycetota</taxon>
        <taxon>Actinomycetes</taxon>
        <taxon>Mycobacteriales</taxon>
        <taxon>Nocardiaceae</taxon>
        <taxon>Nocardia</taxon>
    </lineage>
</organism>
<evidence type="ECO:0000256" key="1">
    <source>
        <dbReference type="SAM" id="MobiDB-lite"/>
    </source>
</evidence>